<sequence>MSIFSKPIVQISSAVFVAAVSVLSLCSDGDWDWVGGYSSFAPEAYVQDKSYEKLFYTTNMFYGETGYDDAHSGRFSNTVATDWKHYLNGKISDKQLDFLILNDSADTEAKEVFNAITRKKENKWSRKYDLKNDKVKNFFVFLNLAKTIETYANTRLSWNYDEGGYGQQERMATGQAKKIEAVYDAAKDPFLKNRYWFQAMKAHFYSDNKSNAILFFNKTQATLDRNELYYRGLSYVAGALYKAKDYSRSNFLYSIVFDNCPQLRTVATYCFHPQQQADFNQSLDLAKTNQQKAALWALYGYYADEVSAIENIYALDAKNPHLDYLLSRAINIAESKMNSSDWNYGYGSKINTDKSRLNDKLYQIISKAATEKKVNNLYLWQIAVGYLEVIKSNHTAASNYFNQAEKNIPNTELAKDQLHLFKVFNEVASVKKIDAAAENKLLPHLEWLFSLEKSNGYTSSLRYNFLTSWTKNYLSLLYKNKKEDVLSELFYRQKDFYLNPKRVKDMEAFFTKSQKSDWEKLAMSLYTVTLDDIYEFKAIQHTYNNEIDQAIVQLEKTMKAKNDTLPGNPFNGNIKDCNDCDHVAYQKTKFTKLSFLKKIQEMQKSLASGTDNYNNSLLLGNAFYNLSHYGNARAFYGNKIVDQYGNDIEEHYQPMLMNNQLSGVYYQKAFENAKNDEQKAKMTYLLSKIERNEFYKTSQFKPDEVDFTAWNGFKKLKKEYSKTKYYQEVIEECGYFKKYLGN</sequence>
<protein>
    <submittedName>
        <fullName evidence="1">Uncharacterized protein</fullName>
    </submittedName>
</protein>
<reference evidence="1 2" key="1">
    <citation type="submission" date="2019-04" db="EMBL/GenBank/DDBJ databases">
        <title>Flavobacterium sp. strain DS2-A Genome sequencing and assembly.</title>
        <authorList>
            <person name="Kim I."/>
        </authorList>
    </citation>
    <scope>NUCLEOTIDE SEQUENCE [LARGE SCALE GENOMIC DNA]</scope>
    <source>
        <strain evidence="1 2">DS2-A</strain>
    </source>
</reference>
<dbReference type="Proteomes" id="UP000297407">
    <property type="component" value="Unassembled WGS sequence"/>
</dbReference>
<dbReference type="EMBL" id="SRLH01000007">
    <property type="protein sequence ID" value="TGD57067.1"/>
    <property type="molecule type" value="Genomic_DNA"/>
</dbReference>
<accession>A0A4Z0L488</accession>
<name>A0A4Z0L488_9FLAO</name>
<organism evidence="1 2">
    <name type="scientific">Flavobacterium humi</name>
    <dbReference type="NCBI Taxonomy" id="2562683"/>
    <lineage>
        <taxon>Bacteria</taxon>
        <taxon>Pseudomonadati</taxon>
        <taxon>Bacteroidota</taxon>
        <taxon>Flavobacteriia</taxon>
        <taxon>Flavobacteriales</taxon>
        <taxon>Flavobacteriaceae</taxon>
        <taxon>Flavobacterium</taxon>
    </lineage>
</organism>
<evidence type="ECO:0000313" key="1">
    <source>
        <dbReference type="EMBL" id="TGD57067.1"/>
    </source>
</evidence>
<dbReference type="RefSeq" id="WP_135527121.1">
    <property type="nucleotide sequence ID" value="NZ_SRLH01000007.1"/>
</dbReference>
<gene>
    <name evidence="1" type="ORF">E4635_12930</name>
</gene>
<dbReference type="AlphaFoldDB" id="A0A4Z0L488"/>
<keyword evidence="2" id="KW-1185">Reference proteome</keyword>
<evidence type="ECO:0000313" key="2">
    <source>
        <dbReference type="Proteomes" id="UP000297407"/>
    </source>
</evidence>
<dbReference type="OrthoDB" id="605297at2"/>
<comment type="caution">
    <text evidence="1">The sequence shown here is derived from an EMBL/GenBank/DDBJ whole genome shotgun (WGS) entry which is preliminary data.</text>
</comment>
<proteinExistence type="predicted"/>